<evidence type="ECO:0000259" key="2">
    <source>
        <dbReference type="Pfam" id="PF01609"/>
    </source>
</evidence>
<dbReference type="STRING" id="749414.SBI_00031"/>
<dbReference type="GO" id="GO:0003677">
    <property type="term" value="F:DNA binding"/>
    <property type="evidence" value="ECO:0007669"/>
    <property type="project" value="InterPro"/>
</dbReference>
<dbReference type="NCBIfam" id="NF033580">
    <property type="entry name" value="transpos_IS5_3"/>
    <property type="match status" value="1"/>
</dbReference>
<dbReference type="PATRIC" id="fig|749414.3.peg.31"/>
<organism evidence="3 4">
    <name type="scientific">Streptomyces bingchenggensis (strain BCW-1)</name>
    <dbReference type="NCBI Taxonomy" id="749414"/>
    <lineage>
        <taxon>Bacteria</taxon>
        <taxon>Bacillati</taxon>
        <taxon>Actinomycetota</taxon>
        <taxon>Actinomycetes</taxon>
        <taxon>Kitasatosporales</taxon>
        <taxon>Streptomycetaceae</taxon>
        <taxon>Streptomyces</taxon>
    </lineage>
</organism>
<keyword evidence="4" id="KW-1185">Reference proteome</keyword>
<sequence>MWHQIFIALQARADTKDLITWAINVDSTIVRAHQHAAGARKGGLQKEPPGGSPPSRTTTGSDARLTTKLRLGVEQGQKPMSIVITAGQRGDSPQFEVVLGRIRVPRLGSGRPCARPRRVHADKAYAFRKNCAYLRRRGIRCTIPERADQARNRKKRGSLGGRPPKFHPEDYKARHAVECGINRIKRHRAVATRYDCEDDRVPSRAVVWPEVRLALMP</sequence>
<feature type="domain" description="Transposase IS4-like" evidence="2">
    <location>
        <begin position="24"/>
        <end position="194"/>
    </location>
</feature>
<dbReference type="PANTHER" id="PTHR30007:SF1">
    <property type="entry name" value="BLR1914 PROTEIN"/>
    <property type="match status" value="1"/>
</dbReference>
<evidence type="ECO:0000313" key="3">
    <source>
        <dbReference type="EMBL" id="ADI03152.1"/>
    </source>
</evidence>
<dbReference type="KEGG" id="sbh:SBI_00031"/>
<protein>
    <submittedName>
        <fullName evidence="3">Putative transposase</fullName>
    </submittedName>
</protein>
<evidence type="ECO:0000256" key="1">
    <source>
        <dbReference type="SAM" id="MobiDB-lite"/>
    </source>
</evidence>
<name>D7BSX5_STRBB</name>
<dbReference type="HOGENOM" id="CLU_055261_9_1_11"/>
<dbReference type="InterPro" id="IPR002559">
    <property type="entry name" value="Transposase_11"/>
</dbReference>
<proteinExistence type="predicted"/>
<gene>
    <name evidence="3" type="ordered locus">SBI_00031</name>
</gene>
<feature type="region of interest" description="Disordered" evidence="1">
    <location>
        <begin position="34"/>
        <end position="62"/>
    </location>
</feature>
<reference evidence="3 4" key="1">
    <citation type="journal article" date="2010" name="J. Bacteriol.">
        <title>Genome sequence of the milbemycin-producing bacterium Streptomyces bingchenggensis.</title>
        <authorList>
            <person name="Wang X.J."/>
            <person name="Yan Y.J."/>
            <person name="Zhang B."/>
            <person name="An J."/>
            <person name="Wang J.J."/>
            <person name="Tian J."/>
            <person name="Jiang L."/>
            <person name="Chen Y.H."/>
            <person name="Huang S.X."/>
            <person name="Yin M."/>
            <person name="Zhang J."/>
            <person name="Gao A.L."/>
            <person name="Liu C.X."/>
            <person name="Zhu Z.X."/>
            <person name="Xiang W.S."/>
        </authorList>
    </citation>
    <scope>NUCLEOTIDE SEQUENCE [LARGE SCALE GENOMIC DNA]</scope>
    <source>
        <strain evidence="3 4">BCW-1</strain>
    </source>
</reference>
<dbReference type="PANTHER" id="PTHR30007">
    <property type="entry name" value="PHP DOMAIN PROTEIN"/>
    <property type="match status" value="1"/>
</dbReference>
<dbReference type="GO" id="GO:0004803">
    <property type="term" value="F:transposase activity"/>
    <property type="evidence" value="ECO:0007669"/>
    <property type="project" value="InterPro"/>
</dbReference>
<dbReference type="EMBL" id="CP002047">
    <property type="protein sequence ID" value="ADI03152.1"/>
    <property type="molecule type" value="Genomic_DNA"/>
</dbReference>
<accession>D7BSX5</accession>
<dbReference type="Pfam" id="PF01609">
    <property type="entry name" value="DDE_Tnp_1"/>
    <property type="match status" value="1"/>
</dbReference>
<dbReference type="GO" id="GO:0006313">
    <property type="term" value="P:DNA transposition"/>
    <property type="evidence" value="ECO:0007669"/>
    <property type="project" value="InterPro"/>
</dbReference>
<dbReference type="AlphaFoldDB" id="D7BSX5"/>
<dbReference type="Proteomes" id="UP000000377">
    <property type="component" value="Chromosome"/>
</dbReference>
<evidence type="ECO:0000313" key="4">
    <source>
        <dbReference type="Proteomes" id="UP000000377"/>
    </source>
</evidence>
<dbReference type="eggNOG" id="COG3293">
    <property type="taxonomic scope" value="Bacteria"/>
</dbReference>